<dbReference type="PATRIC" id="fig|1653479.3.peg.2950"/>
<gene>
    <name evidence="6" type="primary">ssuA_1</name>
    <name evidence="6" type="ORF">A3Q41_02915</name>
</gene>
<comment type="similarity">
    <text evidence="2">Belongs to the bacterial solute-binding protein SsuA/TauA family.</text>
</comment>
<organism evidence="6 7">
    <name type="scientific">Rhodococcoides fascians</name>
    <name type="common">Rhodococcus fascians</name>
    <dbReference type="NCBI Taxonomy" id="1828"/>
    <lineage>
        <taxon>Bacteria</taxon>
        <taxon>Bacillati</taxon>
        <taxon>Actinomycetota</taxon>
        <taxon>Actinomycetes</taxon>
        <taxon>Mycobacteriales</taxon>
        <taxon>Nocardiaceae</taxon>
        <taxon>Rhodococcoides</taxon>
    </lineage>
</organism>
<keyword evidence="3 4" id="KW-0732">Signal</keyword>
<dbReference type="AlphaFoldDB" id="A0A143QN32"/>
<name>A0A143QN32_RHOFA</name>
<dbReference type="Gene3D" id="3.40.190.10">
    <property type="entry name" value="Periplasmic binding protein-like II"/>
    <property type="match status" value="2"/>
</dbReference>
<dbReference type="Pfam" id="PF13379">
    <property type="entry name" value="NMT1_2"/>
    <property type="match status" value="1"/>
</dbReference>
<evidence type="ECO:0000313" key="6">
    <source>
        <dbReference type="EMBL" id="AMY24206.1"/>
    </source>
</evidence>
<dbReference type="KEGG" id="rhs:A3Q41_02915"/>
<feature type="domain" description="Solute-binding protein family 3/N-terminal" evidence="5">
    <location>
        <begin position="44"/>
        <end position="267"/>
    </location>
</feature>
<evidence type="ECO:0000259" key="5">
    <source>
        <dbReference type="SMART" id="SM00062"/>
    </source>
</evidence>
<feature type="chain" id="PRO_5038894034" evidence="4">
    <location>
        <begin position="26"/>
        <end position="327"/>
    </location>
</feature>
<protein>
    <submittedName>
        <fullName evidence="6">Putative aliphatic sulfonates-binding protein</fullName>
    </submittedName>
</protein>
<keyword evidence="7" id="KW-1185">Reference proteome</keyword>
<reference evidence="6 7" key="1">
    <citation type="journal article" date="2016" name="Genome Announc.">
        <title>Complete Genome and Plasmid Sequences for Rhodococcus fascians D188 and Draft Sequences for Rhodococcus Isolates PBTS 1 and PBTS 2.</title>
        <authorList>
            <person name="Stamler R.A."/>
            <person name="Vereecke D."/>
            <person name="Zhang Y."/>
            <person name="Schilkey F."/>
            <person name="Devitt N."/>
            <person name="Randall J.J."/>
        </authorList>
    </citation>
    <scope>NUCLEOTIDE SEQUENCE [LARGE SCALE GENOMIC DNA]</scope>
    <source>
        <strain evidence="6 7">PBTS2</strain>
    </source>
</reference>
<sequence length="327" mass="34419">MAPRSTVTTSSLVALAAITALFAGACTRPATESAAATSSTGSIRIAVGIDASYAPFFVADEQGLFEKAGLDVELVQFGRGGEAVDALSTGQVQMAGSSDTTTIAQLQQNPALRAMYSYESSGKYIKVVLRNGVDGPQSIRKLGIVAGLSQISTVKYLEANGVSPDSVEMISATPTDMPALLSRGDIDGYVMWEPWPSAAIDQGTGKVVATTGDFDWFYHHWAITTQSWLDGNEDTARVVRDVLSEATAEVEADPQAAAAATKTAVNVDEAQTVQSIDEIDYAVEDLTPTSVADAQSVVDFYTEIGAMNNQPDLNTALLVGWSTEGSR</sequence>
<reference evidence="7" key="2">
    <citation type="submission" date="2016-04" db="EMBL/GenBank/DDBJ databases">
        <title>Complete Genome and Plasmid Sequences for Rhodococcus fascians D188 and Draft Sequences for Rhodococcus spp. Isolates PBTS 1 and PBTS 2.</title>
        <authorList>
            <person name="Stamer R."/>
            <person name="Vereecke D."/>
            <person name="Zhang Y."/>
            <person name="Schilkey F."/>
            <person name="Devitt N."/>
            <person name="Randall J."/>
        </authorList>
    </citation>
    <scope>NUCLEOTIDE SEQUENCE [LARGE SCALE GENOMIC DNA]</scope>
    <source>
        <strain evidence="7">PBTS2</strain>
    </source>
</reference>
<feature type="signal peptide" evidence="4">
    <location>
        <begin position="1"/>
        <end position="25"/>
    </location>
</feature>
<evidence type="ECO:0000313" key="7">
    <source>
        <dbReference type="Proteomes" id="UP000076038"/>
    </source>
</evidence>
<dbReference type="InterPro" id="IPR001638">
    <property type="entry name" value="Solute-binding_3/MltF_N"/>
</dbReference>
<dbReference type="EMBL" id="CP015220">
    <property type="protein sequence ID" value="AMY24206.1"/>
    <property type="molecule type" value="Genomic_DNA"/>
</dbReference>
<dbReference type="PROSITE" id="PS51257">
    <property type="entry name" value="PROKAR_LIPOPROTEIN"/>
    <property type="match status" value="1"/>
</dbReference>
<dbReference type="OrthoDB" id="286202at2"/>
<dbReference type="PANTHER" id="PTHR30024:SF47">
    <property type="entry name" value="TAURINE-BINDING PERIPLASMIC PROTEIN"/>
    <property type="match status" value="1"/>
</dbReference>
<dbReference type="SUPFAM" id="SSF53850">
    <property type="entry name" value="Periplasmic binding protein-like II"/>
    <property type="match status" value="1"/>
</dbReference>
<dbReference type="GO" id="GO:0042597">
    <property type="term" value="C:periplasmic space"/>
    <property type="evidence" value="ECO:0007669"/>
    <property type="project" value="UniProtKB-SubCell"/>
</dbReference>
<evidence type="ECO:0000256" key="2">
    <source>
        <dbReference type="ARBA" id="ARBA00010742"/>
    </source>
</evidence>
<accession>A0A143QN32</accession>
<evidence type="ECO:0000256" key="1">
    <source>
        <dbReference type="ARBA" id="ARBA00004418"/>
    </source>
</evidence>
<dbReference type="PANTHER" id="PTHR30024">
    <property type="entry name" value="ALIPHATIC SULFONATES-BINDING PROTEIN-RELATED"/>
    <property type="match status" value="1"/>
</dbReference>
<evidence type="ECO:0000256" key="3">
    <source>
        <dbReference type="ARBA" id="ARBA00022729"/>
    </source>
</evidence>
<dbReference type="RefSeq" id="WP_048319535.1">
    <property type="nucleotide sequence ID" value="NZ_CP015220.1"/>
</dbReference>
<dbReference type="Proteomes" id="UP000076038">
    <property type="component" value="Chromosome"/>
</dbReference>
<evidence type="ECO:0000256" key="4">
    <source>
        <dbReference type="SAM" id="SignalP"/>
    </source>
</evidence>
<comment type="subcellular location">
    <subcellularLocation>
        <location evidence="1">Periplasm</location>
    </subcellularLocation>
</comment>
<proteinExistence type="inferred from homology"/>
<dbReference type="SMART" id="SM00062">
    <property type="entry name" value="PBPb"/>
    <property type="match status" value="1"/>
</dbReference>